<dbReference type="Pfam" id="PF02739">
    <property type="entry name" value="5_3_exonuc_N"/>
    <property type="match status" value="1"/>
</dbReference>
<dbReference type="Gene3D" id="3.40.50.1010">
    <property type="entry name" value="5'-nuclease"/>
    <property type="match status" value="1"/>
</dbReference>
<sequence>MTDTLHLVDASIYVFRAYFSLPPSFTDHRNEPVNAVHGYTSFLLDLLERQPDYVACAFDESLNTCFRNGIFPAYKATRELPDDNLLYQFQQCQRATELLGIRHYALPTFEADDIIGSLTQVWRGLVNAGRVVILTRDKDLGQLLEAGDELWDFAADTRAGPAGI</sequence>
<evidence type="ECO:0000313" key="4">
    <source>
        <dbReference type="EMBL" id="NQV65436.1"/>
    </source>
</evidence>
<evidence type="ECO:0000256" key="1">
    <source>
        <dbReference type="ARBA" id="ARBA00022722"/>
    </source>
</evidence>
<dbReference type="GO" id="GO:0017108">
    <property type="term" value="F:5'-flap endonuclease activity"/>
    <property type="evidence" value="ECO:0007669"/>
    <property type="project" value="InterPro"/>
</dbReference>
<keyword evidence="1" id="KW-0540">Nuclease</keyword>
<dbReference type="GO" id="GO:0008409">
    <property type="term" value="F:5'-3' exonuclease activity"/>
    <property type="evidence" value="ECO:0007669"/>
    <property type="project" value="InterPro"/>
</dbReference>
<dbReference type="InterPro" id="IPR020046">
    <property type="entry name" value="5-3_exonucl_a-hlix_arch_N"/>
</dbReference>
<dbReference type="PANTHER" id="PTHR42646:SF2">
    <property type="entry name" value="5'-3' EXONUCLEASE FAMILY PROTEIN"/>
    <property type="match status" value="1"/>
</dbReference>
<dbReference type="PANTHER" id="PTHR42646">
    <property type="entry name" value="FLAP ENDONUCLEASE XNI"/>
    <property type="match status" value="1"/>
</dbReference>
<dbReference type="InterPro" id="IPR029060">
    <property type="entry name" value="PIN-like_dom_sf"/>
</dbReference>
<accession>A0A972VXQ8</accession>
<reference evidence="4" key="1">
    <citation type="submission" date="2020-05" db="EMBL/GenBank/DDBJ databases">
        <title>Sulfur intermediates as new biogeochemical hubs in an aquatic model microbial ecosystem.</title>
        <authorList>
            <person name="Vigneron A."/>
        </authorList>
    </citation>
    <scope>NUCLEOTIDE SEQUENCE</scope>
    <source>
        <strain evidence="4">Bin.250</strain>
    </source>
</reference>
<evidence type="ECO:0000313" key="5">
    <source>
        <dbReference type="Proteomes" id="UP000754644"/>
    </source>
</evidence>
<proteinExistence type="predicted"/>
<gene>
    <name evidence="4" type="ORF">HQ497_08725</name>
</gene>
<dbReference type="CDD" id="cd09859">
    <property type="entry name" value="PIN_53EXO"/>
    <property type="match status" value="1"/>
</dbReference>
<protein>
    <submittedName>
        <fullName evidence="4">Exodeoxyribonuclease IX</fullName>
    </submittedName>
</protein>
<feature type="domain" description="5'-3' exonuclease" evidence="3">
    <location>
        <begin position="1"/>
        <end position="161"/>
    </location>
</feature>
<evidence type="ECO:0000256" key="2">
    <source>
        <dbReference type="ARBA" id="ARBA00022801"/>
    </source>
</evidence>
<dbReference type="EMBL" id="JABMOJ010000323">
    <property type="protein sequence ID" value="NQV65436.1"/>
    <property type="molecule type" value="Genomic_DNA"/>
</dbReference>
<dbReference type="GO" id="GO:0033567">
    <property type="term" value="P:DNA replication, Okazaki fragment processing"/>
    <property type="evidence" value="ECO:0007669"/>
    <property type="project" value="InterPro"/>
</dbReference>
<feature type="non-terminal residue" evidence="4">
    <location>
        <position position="164"/>
    </location>
</feature>
<dbReference type="AlphaFoldDB" id="A0A972VXQ8"/>
<name>A0A972VXQ8_9GAMM</name>
<dbReference type="SUPFAM" id="SSF88723">
    <property type="entry name" value="PIN domain-like"/>
    <property type="match status" value="1"/>
</dbReference>
<dbReference type="InterPro" id="IPR002421">
    <property type="entry name" value="5-3_exonuclease"/>
</dbReference>
<dbReference type="GO" id="GO:0003677">
    <property type="term" value="F:DNA binding"/>
    <property type="evidence" value="ECO:0007669"/>
    <property type="project" value="InterPro"/>
</dbReference>
<organism evidence="4 5">
    <name type="scientific">SAR86 cluster bacterium</name>
    <dbReference type="NCBI Taxonomy" id="2030880"/>
    <lineage>
        <taxon>Bacteria</taxon>
        <taxon>Pseudomonadati</taxon>
        <taxon>Pseudomonadota</taxon>
        <taxon>Gammaproteobacteria</taxon>
        <taxon>SAR86 cluster</taxon>
    </lineage>
</organism>
<keyword evidence="2" id="KW-0378">Hydrolase</keyword>
<dbReference type="SMART" id="SM00475">
    <property type="entry name" value="53EXOc"/>
    <property type="match status" value="1"/>
</dbReference>
<comment type="caution">
    <text evidence="4">The sequence shown here is derived from an EMBL/GenBank/DDBJ whole genome shotgun (WGS) entry which is preliminary data.</text>
</comment>
<dbReference type="InterPro" id="IPR038969">
    <property type="entry name" value="FEN"/>
</dbReference>
<dbReference type="Proteomes" id="UP000754644">
    <property type="component" value="Unassembled WGS sequence"/>
</dbReference>
<evidence type="ECO:0000259" key="3">
    <source>
        <dbReference type="SMART" id="SM00475"/>
    </source>
</evidence>